<dbReference type="Proteomes" id="UP001337305">
    <property type="component" value="Unassembled WGS sequence"/>
</dbReference>
<dbReference type="PANTHER" id="PTHR43685">
    <property type="entry name" value="GLYCOSYLTRANSFERASE"/>
    <property type="match status" value="1"/>
</dbReference>
<organism evidence="4 5">
    <name type="scientific">Flavivirga spongiicola</name>
    <dbReference type="NCBI Taxonomy" id="421621"/>
    <lineage>
        <taxon>Bacteria</taxon>
        <taxon>Pseudomonadati</taxon>
        <taxon>Bacteroidota</taxon>
        <taxon>Flavobacteriia</taxon>
        <taxon>Flavobacteriales</taxon>
        <taxon>Flavobacteriaceae</taxon>
        <taxon>Flavivirga</taxon>
    </lineage>
</organism>
<gene>
    <name evidence="4" type="ORF">N1F79_02350</name>
</gene>
<dbReference type="InterPro" id="IPR029044">
    <property type="entry name" value="Nucleotide-diphossugar_trans"/>
</dbReference>
<evidence type="ECO:0000313" key="4">
    <source>
        <dbReference type="EMBL" id="MEF3831959.1"/>
    </source>
</evidence>
<feature type="domain" description="Galactosyltransferase C-terminal" evidence="3">
    <location>
        <begin position="131"/>
        <end position="193"/>
    </location>
</feature>
<dbReference type="Pfam" id="PF02709">
    <property type="entry name" value="Glyco_transf_7C"/>
    <property type="match status" value="1"/>
</dbReference>
<accession>A0ABU7XN86</accession>
<keyword evidence="1" id="KW-0808">Transferase</keyword>
<dbReference type="Pfam" id="PF00535">
    <property type="entry name" value="Glycos_transf_2"/>
    <property type="match status" value="1"/>
</dbReference>
<dbReference type="InterPro" id="IPR001173">
    <property type="entry name" value="Glyco_trans_2-like"/>
</dbReference>
<protein>
    <submittedName>
        <fullName evidence="4">Galactosyltransferase-related protein</fullName>
    </submittedName>
</protein>
<sequence>MITIVLTYRNRNLNIVKKCFDSLLNQTNKHFKIVLVDYGSIESYKNRLVKLVEKCAFIELIRCETEQQLWCKSRAINIVLKQCQTPYFFVGDIDMIYHPHFVEILHSLKNDKAMTYFQVGFLSESESKKDKAFNDYKISFKSSNEATGMTLYKTDILKSINGYDEFYNGWGSEDTDIHIRLKNDKKTTVFYDKGILILHQWHPKTYRNKESTSPFHSNLEKINQKYLEYTKITKRVSANKAFKWGDYNPENYKLLNTVNNEFTISNELSDVKGFVSNVLLNLKNEVVSVKVKRHKEYKSLNYIAKKILNKKTKVFLNMQIVNDLLLEAIIMNLRNCPYKFVFNRNSLEISLTIKL</sequence>
<dbReference type="InterPro" id="IPR027791">
    <property type="entry name" value="Galactosyl_T_C"/>
</dbReference>
<dbReference type="Gene3D" id="3.90.550.10">
    <property type="entry name" value="Spore Coat Polysaccharide Biosynthesis Protein SpsA, Chain A"/>
    <property type="match status" value="1"/>
</dbReference>
<dbReference type="GO" id="GO:0016757">
    <property type="term" value="F:glycosyltransferase activity"/>
    <property type="evidence" value="ECO:0007669"/>
    <property type="project" value="UniProtKB-KW"/>
</dbReference>
<dbReference type="SUPFAM" id="SSF53448">
    <property type="entry name" value="Nucleotide-diphospho-sugar transferases"/>
    <property type="match status" value="1"/>
</dbReference>
<keyword evidence="4" id="KW-0328">Glycosyltransferase</keyword>
<evidence type="ECO:0000256" key="1">
    <source>
        <dbReference type="ARBA" id="ARBA00022679"/>
    </source>
</evidence>
<evidence type="ECO:0000259" key="2">
    <source>
        <dbReference type="Pfam" id="PF00535"/>
    </source>
</evidence>
<comment type="caution">
    <text evidence="4">The sequence shown here is derived from an EMBL/GenBank/DDBJ whole genome shotgun (WGS) entry which is preliminary data.</text>
</comment>
<dbReference type="InterPro" id="IPR050834">
    <property type="entry name" value="Glycosyltransf_2"/>
</dbReference>
<evidence type="ECO:0000313" key="5">
    <source>
        <dbReference type="Proteomes" id="UP001337305"/>
    </source>
</evidence>
<evidence type="ECO:0000259" key="3">
    <source>
        <dbReference type="Pfam" id="PF02709"/>
    </source>
</evidence>
<reference evidence="4 5" key="1">
    <citation type="submission" date="2022-09" db="EMBL/GenBank/DDBJ databases">
        <title>Genome sequencing of Flavivirga sp. MEBiC05379.</title>
        <authorList>
            <person name="Oh H.-M."/>
            <person name="Kwon K.K."/>
            <person name="Park M.J."/>
            <person name="Yang S.-H."/>
        </authorList>
    </citation>
    <scope>NUCLEOTIDE SEQUENCE [LARGE SCALE GENOMIC DNA]</scope>
    <source>
        <strain evidence="4 5">MEBiC05379</strain>
    </source>
</reference>
<dbReference type="RefSeq" id="WP_303308955.1">
    <property type="nucleotide sequence ID" value="NZ_JAODOP010000001.1"/>
</dbReference>
<name>A0ABU7XN86_9FLAO</name>
<keyword evidence="5" id="KW-1185">Reference proteome</keyword>
<dbReference type="EMBL" id="JAODOP010000001">
    <property type="protein sequence ID" value="MEF3831959.1"/>
    <property type="molecule type" value="Genomic_DNA"/>
</dbReference>
<dbReference type="PANTHER" id="PTHR43685:SF2">
    <property type="entry name" value="GLYCOSYLTRANSFERASE 2-LIKE DOMAIN-CONTAINING PROTEIN"/>
    <property type="match status" value="1"/>
</dbReference>
<feature type="domain" description="Glycosyltransferase 2-like" evidence="2">
    <location>
        <begin position="4"/>
        <end position="108"/>
    </location>
</feature>
<proteinExistence type="predicted"/>